<dbReference type="EMBL" id="CP019607">
    <property type="protein sequence ID" value="AQP50464.1"/>
    <property type="molecule type" value="Genomic_DNA"/>
</dbReference>
<evidence type="ECO:0000256" key="1">
    <source>
        <dbReference type="SAM" id="MobiDB-lite"/>
    </source>
</evidence>
<dbReference type="AlphaFoldDB" id="A0A1Q2CWL3"/>
<reference evidence="3 4" key="1">
    <citation type="journal article" date="2008" name="Int. J. Syst. Evol. Microbiol.">
        <title>Tessaracoccus flavescens sp. nov., isolated from marine sediment.</title>
        <authorList>
            <person name="Lee D.W."/>
            <person name="Lee S.D."/>
        </authorList>
    </citation>
    <scope>NUCLEOTIDE SEQUENCE [LARGE SCALE GENOMIC DNA]</scope>
    <source>
        <strain evidence="3 4">SST-39T</strain>
    </source>
</reference>
<dbReference type="OrthoDB" id="3825221at2"/>
<sequence length="233" mass="23437">MRFVAAALGAVVLAGCAPAPTPTETPSAPPRPTVGVPSQPSSAPASAASTTPSPEPALPPQEPPPAPVSPAPSTAGSLGETDVARAEGWTPTARPGSSEEGYLGNGTWVHAVSAEHSAYAAIALGCADLGAYPQPTAALEGTLAGPEGRPGVGVTLEFAGADEARGYFGEWVRQAKACEGTATELLSLDADTWVGRRNLETLWSETVGVRGERVVLLIVDQADADLSGAIPAP</sequence>
<feature type="compositionally biased region" description="Low complexity" evidence="1">
    <location>
        <begin position="36"/>
        <end position="52"/>
    </location>
</feature>
<organism evidence="3 4">
    <name type="scientific">Tessaracoccus flavescens</name>
    <dbReference type="NCBI Taxonomy" id="399497"/>
    <lineage>
        <taxon>Bacteria</taxon>
        <taxon>Bacillati</taxon>
        <taxon>Actinomycetota</taxon>
        <taxon>Actinomycetes</taxon>
        <taxon>Propionibacteriales</taxon>
        <taxon>Propionibacteriaceae</taxon>
        <taxon>Tessaracoccus</taxon>
    </lineage>
</organism>
<dbReference type="RefSeq" id="WP_077348846.1">
    <property type="nucleotide sequence ID" value="NZ_CP019607.1"/>
</dbReference>
<evidence type="ECO:0000313" key="3">
    <source>
        <dbReference type="EMBL" id="AQP50464.1"/>
    </source>
</evidence>
<keyword evidence="2" id="KW-0732">Signal</keyword>
<dbReference type="Proteomes" id="UP000188235">
    <property type="component" value="Chromosome"/>
</dbReference>
<feature type="chain" id="PRO_5012659227" description="PknH-like extracellular domain-containing protein" evidence="2">
    <location>
        <begin position="20"/>
        <end position="233"/>
    </location>
</feature>
<feature type="compositionally biased region" description="Pro residues" evidence="1">
    <location>
        <begin position="19"/>
        <end position="32"/>
    </location>
</feature>
<proteinExistence type="predicted"/>
<evidence type="ECO:0000313" key="4">
    <source>
        <dbReference type="Proteomes" id="UP000188235"/>
    </source>
</evidence>
<accession>A0A1Q2CWL3</accession>
<gene>
    <name evidence="3" type="ORF">BW733_06100</name>
</gene>
<name>A0A1Q2CWL3_9ACTN</name>
<keyword evidence="4" id="KW-1185">Reference proteome</keyword>
<dbReference type="KEGG" id="tfa:BW733_06100"/>
<evidence type="ECO:0008006" key="5">
    <source>
        <dbReference type="Google" id="ProtNLM"/>
    </source>
</evidence>
<feature type="compositionally biased region" description="Pro residues" evidence="1">
    <location>
        <begin position="53"/>
        <end position="70"/>
    </location>
</feature>
<evidence type="ECO:0000256" key="2">
    <source>
        <dbReference type="SAM" id="SignalP"/>
    </source>
</evidence>
<feature type="region of interest" description="Disordered" evidence="1">
    <location>
        <begin position="16"/>
        <end position="80"/>
    </location>
</feature>
<dbReference type="STRING" id="399497.BW733_06100"/>
<feature type="signal peptide" evidence="2">
    <location>
        <begin position="1"/>
        <end position="19"/>
    </location>
</feature>
<protein>
    <recommendedName>
        <fullName evidence="5">PknH-like extracellular domain-containing protein</fullName>
    </recommendedName>
</protein>
<dbReference type="PROSITE" id="PS51257">
    <property type="entry name" value="PROKAR_LIPOPROTEIN"/>
    <property type="match status" value="1"/>
</dbReference>